<keyword evidence="3 5" id="KW-1133">Transmembrane helix</keyword>
<name>A0A7X1KMS7_9SPHN</name>
<keyword evidence="2 5" id="KW-0812">Transmembrane</keyword>
<sequence length="145" mass="14981">MNGVDPHWVWLGLGLALAAAEIAVPGFFLIWLAGAALLTGVATWVLPIGFGPQVVLFAMLAMALILIARRIVAKGAVTSADPLMNDRGGRLVGEVVEVTQAIVAGMGRVRQGDGEWLVRGPDAPVGARMKVVGHDGAVLVVEPAG</sequence>
<keyword evidence="8" id="KW-1185">Reference proteome</keyword>
<dbReference type="InterPro" id="IPR012340">
    <property type="entry name" value="NA-bd_OB-fold"/>
</dbReference>
<organism evidence="7 8">
    <name type="scientific">Novosphingobium flavum</name>
    <dbReference type="NCBI Taxonomy" id="1778672"/>
    <lineage>
        <taxon>Bacteria</taxon>
        <taxon>Pseudomonadati</taxon>
        <taxon>Pseudomonadota</taxon>
        <taxon>Alphaproteobacteria</taxon>
        <taxon>Sphingomonadales</taxon>
        <taxon>Sphingomonadaceae</taxon>
        <taxon>Novosphingobium</taxon>
    </lineage>
</organism>
<dbReference type="AlphaFoldDB" id="A0A7X1KMS7"/>
<accession>A0A7X1KMS7</accession>
<protein>
    <submittedName>
        <fullName evidence="7">NfeD family protein</fullName>
    </submittedName>
</protein>
<proteinExistence type="predicted"/>
<dbReference type="Proteomes" id="UP000566813">
    <property type="component" value="Unassembled WGS sequence"/>
</dbReference>
<dbReference type="EMBL" id="JACLAW010000013">
    <property type="protein sequence ID" value="MBC2666956.1"/>
    <property type="molecule type" value="Genomic_DNA"/>
</dbReference>
<feature type="transmembrane region" description="Helical" evidence="5">
    <location>
        <begin position="7"/>
        <end position="32"/>
    </location>
</feature>
<evidence type="ECO:0000256" key="4">
    <source>
        <dbReference type="ARBA" id="ARBA00023136"/>
    </source>
</evidence>
<evidence type="ECO:0000259" key="6">
    <source>
        <dbReference type="Pfam" id="PF01957"/>
    </source>
</evidence>
<feature type="transmembrane region" description="Helical" evidence="5">
    <location>
        <begin position="44"/>
        <end position="67"/>
    </location>
</feature>
<keyword evidence="4 5" id="KW-0472">Membrane</keyword>
<feature type="domain" description="NfeD-like C-terminal" evidence="6">
    <location>
        <begin position="90"/>
        <end position="143"/>
    </location>
</feature>
<dbReference type="InterPro" id="IPR052165">
    <property type="entry name" value="Membrane_assoc_protease"/>
</dbReference>
<dbReference type="GO" id="GO:0005886">
    <property type="term" value="C:plasma membrane"/>
    <property type="evidence" value="ECO:0007669"/>
    <property type="project" value="TreeGrafter"/>
</dbReference>
<evidence type="ECO:0000256" key="5">
    <source>
        <dbReference type="SAM" id="Phobius"/>
    </source>
</evidence>
<evidence type="ECO:0000256" key="2">
    <source>
        <dbReference type="ARBA" id="ARBA00022692"/>
    </source>
</evidence>
<evidence type="ECO:0000256" key="3">
    <source>
        <dbReference type="ARBA" id="ARBA00022989"/>
    </source>
</evidence>
<gene>
    <name evidence="7" type="ORF">H7F51_15665</name>
</gene>
<evidence type="ECO:0000313" key="8">
    <source>
        <dbReference type="Proteomes" id="UP000566813"/>
    </source>
</evidence>
<evidence type="ECO:0000256" key="1">
    <source>
        <dbReference type="ARBA" id="ARBA00004141"/>
    </source>
</evidence>
<evidence type="ECO:0000313" key="7">
    <source>
        <dbReference type="EMBL" id="MBC2666956.1"/>
    </source>
</evidence>
<dbReference type="Gene3D" id="2.40.50.140">
    <property type="entry name" value="Nucleic acid-binding proteins"/>
    <property type="match status" value="1"/>
</dbReference>
<dbReference type="PANTHER" id="PTHR33507">
    <property type="entry name" value="INNER MEMBRANE PROTEIN YBBJ"/>
    <property type="match status" value="1"/>
</dbReference>
<dbReference type="Pfam" id="PF01957">
    <property type="entry name" value="NfeD"/>
    <property type="match status" value="1"/>
</dbReference>
<comment type="caution">
    <text evidence="7">The sequence shown here is derived from an EMBL/GenBank/DDBJ whole genome shotgun (WGS) entry which is preliminary data.</text>
</comment>
<dbReference type="InterPro" id="IPR002810">
    <property type="entry name" value="NfeD-like_C"/>
</dbReference>
<reference evidence="7 8" key="1">
    <citation type="submission" date="2020-08" db="EMBL/GenBank/DDBJ databases">
        <title>The genome sequence of type strain Novosphingobium flavum NBRC 111647.</title>
        <authorList>
            <person name="Liu Y."/>
        </authorList>
    </citation>
    <scope>NUCLEOTIDE SEQUENCE [LARGE SCALE GENOMIC DNA]</scope>
    <source>
        <strain evidence="7 8">NBRC 111647</strain>
    </source>
</reference>
<comment type="subcellular location">
    <subcellularLocation>
        <location evidence="1">Membrane</location>
        <topology evidence="1">Multi-pass membrane protein</topology>
    </subcellularLocation>
</comment>
<dbReference type="PANTHER" id="PTHR33507:SF3">
    <property type="entry name" value="INNER MEMBRANE PROTEIN YBBJ"/>
    <property type="match status" value="1"/>
</dbReference>
<dbReference type="RefSeq" id="WP_185665253.1">
    <property type="nucleotide sequence ID" value="NZ_JACLAW010000013.1"/>
</dbReference>